<name>A0A8S3WRI4_PARAO</name>
<comment type="caution">
    <text evidence="1">The sequence shown here is derived from an EMBL/GenBank/DDBJ whole genome shotgun (WGS) entry which is preliminary data.</text>
</comment>
<protein>
    <submittedName>
        <fullName evidence="1">(apollo) hypothetical protein</fullName>
    </submittedName>
</protein>
<reference evidence="1" key="1">
    <citation type="submission" date="2021-04" db="EMBL/GenBank/DDBJ databases">
        <authorList>
            <person name="Tunstrom K."/>
        </authorList>
    </citation>
    <scope>NUCLEOTIDE SEQUENCE</scope>
</reference>
<gene>
    <name evidence="1" type="ORF">PAPOLLO_LOCUS9447</name>
</gene>
<accession>A0A8S3WRI4</accession>
<evidence type="ECO:0000313" key="1">
    <source>
        <dbReference type="EMBL" id="CAG4977625.1"/>
    </source>
</evidence>
<evidence type="ECO:0000313" key="2">
    <source>
        <dbReference type="Proteomes" id="UP000691718"/>
    </source>
</evidence>
<sequence length="173" mass="19887">MSHRSRRILGLVLKTKESHSDHTSARLSECVKQDTCDIPMFQKISQENIENFNPCDNQPQNDIAITTTPVLELEVTVNNTTKNDGTFHVYDNSVRERRLCTRDDPIIISPRYTDESDLDDDIEDPTYNFEDKFANFSGHINKNYLLPSRSNSDTDSTDQHVKAGLILFTNEYK</sequence>
<dbReference type="Proteomes" id="UP000691718">
    <property type="component" value="Unassembled WGS sequence"/>
</dbReference>
<proteinExistence type="predicted"/>
<dbReference type="EMBL" id="CAJQZP010000693">
    <property type="protein sequence ID" value="CAG4977625.1"/>
    <property type="molecule type" value="Genomic_DNA"/>
</dbReference>
<organism evidence="1 2">
    <name type="scientific">Parnassius apollo</name>
    <name type="common">Apollo butterfly</name>
    <name type="synonym">Papilio apollo</name>
    <dbReference type="NCBI Taxonomy" id="110799"/>
    <lineage>
        <taxon>Eukaryota</taxon>
        <taxon>Metazoa</taxon>
        <taxon>Ecdysozoa</taxon>
        <taxon>Arthropoda</taxon>
        <taxon>Hexapoda</taxon>
        <taxon>Insecta</taxon>
        <taxon>Pterygota</taxon>
        <taxon>Neoptera</taxon>
        <taxon>Endopterygota</taxon>
        <taxon>Lepidoptera</taxon>
        <taxon>Glossata</taxon>
        <taxon>Ditrysia</taxon>
        <taxon>Papilionoidea</taxon>
        <taxon>Papilionidae</taxon>
        <taxon>Parnassiinae</taxon>
        <taxon>Parnassini</taxon>
        <taxon>Parnassius</taxon>
        <taxon>Parnassius</taxon>
    </lineage>
</organism>
<keyword evidence="2" id="KW-1185">Reference proteome</keyword>
<dbReference type="AlphaFoldDB" id="A0A8S3WRI4"/>